<feature type="compositionally biased region" description="Acidic residues" evidence="2">
    <location>
        <begin position="833"/>
        <end position="850"/>
    </location>
</feature>
<proteinExistence type="predicted"/>
<dbReference type="Proteomes" id="UP001146793">
    <property type="component" value="Unassembled WGS sequence"/>
</dbReference>
<feature type="compositionally biased region" description="Basic residues" evidence="2">
    <location>
        <begin position="102"/>
        <end position="114"/>
    </location>
</feature>
<name>A0AAV7ZQP7_9EUKA</name>
<dbReference type="InterPro" id="IPR016641">
    <property type="entry name" value="EGD2/NACA0like"/>
</dbReference>
<keyword evidence="1" id="KW-0175">Coiled coil</keyword>
<feature type="region of interest" description="Disordered" evidence="2">
    <location>
        <begin position="252"/>
        <end position="309"/>
    </location>
</feature>
<evidence type="ECO:0000313" key="4">
    <source>
        <dbReference type="Proteomes" id="UP001146793"/>
    </source>
</evidence>
<evidence type="ECO:0000256" key="1">
    <source>
        <dbReference type="SAM" id="Coils"/>
    </source>
</evidence>
<feature type="compositionally biased region" description="Basic and acidic residues" evidence="2">
    <location>
        <begin position="818"/>
        <end position="832"/>
    </location>
</feature>
<dbReference type="PANTHER" id="PTHR21713">
    <property type="entry name" value="NASCENT POLYPEPTIDE ASSOCIATED COMPLEX ALPHA SUBUNIT-RELATED"/>
    <property type="match status" value="1"/>
</dbReference>
<feature type="region of interest" description="Disordered" evidence="2">
    <location>
        <begin position="614"/>
        <end position="637"/>
    </location>
</feature>
<protein>
    <submittedName>
        <fullName evidence="3">Ensconsin isoform f</fullName>
    </submittedName>
</protein>
<feature type="compositionally biased region" description="Basic and acidic residues" evidence="2">
    <location>
        <begin position="474"/>
        <end position="488"/>
    </location>
</feature>
<dbReference type="GO" id="GO:0005854">
    <property type="term" value="C:nascent polypeptide-associated complex"/>
    <property type="evidence" value="ECO:0007669"/>
    <property type="project" value="InterPro"/>
</dbReference>
<organism evidence="3 4">
    <name type="scientific">Anaeramoeba flamelloides</name>
    <dbReference type="NCBI Taxonomy" id="1746091"/>
    <lineage>
        <taxon>Eukaryota</taxon>
        <taxon>Metamonada</taxon>
        <taxon>Anaeramoebidae</taxon>
        <taxon>Anaeramoeba</taxon>
    </lineage>
</organism>
<feature type="region of interest" description="Disordered" evidence="2">
    <location>
        <begin position="473"/>
        <end position="509"/>
    </location>
</feature>
<feature type="region of interest" description="Disordered" evidence="2">
    <location>
        <begin position="95"/>
        <end position="144"/>
    </location>
</feature>
<feature type="region of interest" description="Disordered" evidence="2">
    <location>
        <begin position="799"/>
        <end position="862"/>
    </location>
</feature>
<feature type="region of interest" description="Disordered" evidence="2">
    <location>
        <begin position="166"/>
        <end position="197"/>
    </location>
</feature>
<comment type="caution">
    <text evidence="3">The sequence shown here is derived from an EMBL/GenBank/DDBJ whole genome shotgun (WGS) entry which is preliminary data.</text>
</comment>
<feature type="compositionally biased region" description="Basic and acidic residues" evidence="2">
    <location>
        <begin position="178"/>
        <end position="197"/>
    </location>
</feature>
<feature type="compositionally biased region" description="Low complexity" evidence="2">
    <location>
        <begin position="489"/>
        <end position="502"/>
    </location>
</feature>
<dbReference type="AlphaFoldDB" id="A0AAV7ZQP7"/>
<feature type="coiled-coil region" evidence="1">
    <location>
        <begin position="396"/>
        <end position="428"/>
    </location>
</feature>
<feature type="compositionally biased region" description="Acidic residues" evidence="2">
    <location>
        <begin position="807"/>
        <end position="817"/>
    </location>
</feature>
<feature type="compositionally biased region" description="Basic and acidic residues" evidence="2">
    <location>
        <begin position="267"/>
        <end position="309"/>
    </location>
</feature>
<gene>
    <name evidence="3" type="ORF">M0812_10150</name>
</gene>
<evidence type="ECO:0000313" key="3">
    <source>
        <dbReference type="EMBL" id="KAJ3444297.1"/>
    </source>
</evidence>
<feature type="compositionally biased region" description="Low complexity" evidence="2">
    <location>
        <begin position="115"/>
        <end position="134"/>
    </location>
</feature>
<dbReference type="EMBL" id="JANTQA010000023">
    <property type="protein sequence ID" value="KAJ3444297.1"/>
    <property type="molecule type" value="Genomic_DNA"/>
</dbReference>
<sequence>MSRKKKNFKRIQHQKSTNKFSLTEIVKNIEKRQFKKDPFSDLLVRFARSPFSASSAQKIETLEAQVQNSTLNLKVRTELLSTQRKELKKSIEKVVYNLQQKKSPKKQTKKRNKSRNNTNDKNNSTNSNKQGDQTETTDTDFDRDTIQKREKELLEKIELFNALTNQEKQKEKKKKKEKQKENKKENKKEIEKEKEKEIEKEIEIEIEKDMETNVPIFLLKNQQNQYLKQFVSQDLKINNLKKEVSIYIDNEEEENEKSLESNQFDKTSLKEEGNEIKKEKETDLVNDKENENVNENENEKDNENGQEQKQELVKEVEDLSILSEYVLPISQFIVEEETQELYEYQPPEVVGEIKHNTNDQINHENFDDDFGIGGINFGENDFDENLFNPQREEITKEEMKKELEEFKKNQLNKVKENREKEVEMKKKNHGEPLGLLNMDIGSPMINDTNKLVNNQNNSLTNVFLNLKKLPKRKPLNDKTLKLNGEKKNNNNNNNSNKNNNQKKGFKLKNSPEQLLLPIRNDLDLGEKKNPKSKTKKTNTIFNTFFTIKTEKKVINYIQTLKTNPKTIPNTFSVFCAREIKKQEIDLDKVENAIGEDDEDNGYPQKNENNMKKEQTSNFENNNKNNTNNNVDENGNENADGINLGVNEDDWEGGIGMETDFPMDNLDKAENDKQMDEKTIGFLNILKSQKREIRHSTFTIIESSKILAQIIEDTYVKNLNEIMIFDLDELIIHPKLNANGKQTTTDRMFLSFLMICHHHNSRQNYTDINVYFNLSKNTFFRTKEMVIDYDQKNSLLQITCQNRRDHDMEEEEEEENEGKEEKEKKEKKEKKEEKEEEDEEEDEEDDEEDDDKDQKKKKKKKKK</sequence>
<reference evidence="3" key="1">
    <citation type="submission" date="2022-08" db="EMBL/GenBank/DDBJ databases">
        <title>Novel sulphate-reducing endosymbionts in the free-living metamonad Anaeramoeba.</title>
        <authorList>
            <person name="Jerlstrom-Hultqvist J."/>
            <person name="Cepicka I."/>
            <person name="Gallot-Lavallee L."/>
            <person name="Salas-Leiva D."/>
            <person name="Curtis B.A."/>
            <person name="Zahonova K."/>
            <person name="Pipaliya S."/>
            <person name="Dacks J."/>
            <person name="Roger A.J."/>
        </authorList>
    </citation>
    <scope>NUCLEOTIDE SEQUENCE</scope>
    <source>
        <strain evidence="3">Busselton2</strain>
    </source>
</reference>
<evidence type="ECO:0000256" key="2">
    <source>
        <dbReference type="SAM" id="MobiDB-lite"/>
    </source>
</evidence>
<accession>A0AAV7ZQP7</accession>
<feature type="compositionally biased region" description="Low complexity" evidence="2">
    <location>
        <begin position="617"/>
        <end position="637"/>
    </location>
</feature>